<dbReference type="Gene3D" id="2.60.120.10">
    <property type="entry name" value="Jelly Rolls"/>
    <property type="match status" value="2"/>
</dbReference>
<name>A0A0W0X0G0_9GAMM</name>
<dbReference type="GO" id="GO:0003700">
    <property type="term" value="F:DNA-binding transcription factor activity"/>
    <property type="evidence" value="ECO:0007669"/>
    <property type="project" value="TreeGrafter"/>
</dbReference>
<dbReference type="GO" id="GO:0005829">
    <property type="term" value="C:cytosol"/>
    <property type="evidence" value="ECO:0007669"/>
    <property type="project" value="TreeGrafter"/>
</dbReference>
<dbReference type="InterPro" id="IPR050397">
    <property type="entry name" value="Env_Response_Regulators"/>
</dbReference>
<comment type="caution">
    <text evidence="2">The sequence shown here is derived from an EMBL/GenBank/DDBJ whole genome shotgun (WGS) entry which is preliminary data.</text>
</comment>
<protein>
    <submittedName>
        <fullName evidence="2">cNMP binding domain-containing protein</fullName>
    </submittedName>
</protein>
<dbReference type="PANTHER" id="PTHR24567">
    <property type="entry name" value="CRP FAMILY TRANSCRIPTIONAL REGULATORY PROTEIN"/>
    <property type="match status" value="1"/>
</dbReference>
<dbReference type="Proteomes" id="UP000054858">
    <property type="component" value="Unassembled WGS sequence"/>
</dbReference>
<dbReference type="SMART" id="SM00100">
    <property type="entry name" value="cNMP"/>
    <property type="match status" value="2"/>
</dbReference>
<sequence length="345" mass="38779">MNYKKNGLIRKAELEAQIKYLQHGVLSHYLSRHELEQMLTHCDIVVFEPNALIIQQGKNTDGFYLIVAGRVDLMARILGKGIQKIETLTVGHFIGAASFIEDAPCATSAVAQEQVECLHITPLYFELLASYFPQTQYKILNAVSVQVCHHLKRIHDKATAFIAHSDMITLSFFGRVIHTLTQPKKLASMSDQEAKTLLQGKPIFQGFTPDDLTVLFAHSTFLEAPKDCILIHEREKNASCFIVLHGAVQSSIMQDNKLAKLSVIGPGSLFASIACVDRNSEFTITFLTCESAVLLKIPEKALNFFEVHHPELWYKLFNLICESLVALSKSINKLDIRLHIEAYNR</sequence>
<dbReference type="PROSITE" id="PS50042">
    <property type="entry name" value="CNMP_BINDING_3"/>
    <property type="match status" value="2"/>
</dbReference>
<organism evidence="2 3">
    <name type="scientific">Legionella oakridgensis</name>
    <dbReference type="NCBI Taxonomy" id="29423"/>
    <lineage>
        <taxon>Bacteria</taxon>
        <taxon>Pseudomonadati</taxon>
        <taxon>Pseudomonadota</taxon>
        <taxon>Gammaproteobacteria</taxon>
        <taxon>Legionellales</taxon>
        <taxon>Legionellaceae</taxon>
        <taxon>Legionella</taxon>
    </lineage>
</organism>
<evidence type="ECO:0000313" key="3">
    <source>
        <dbReference type="Proteomes" id="UP000054858"/>
    </source>
</evidence>
<dbReference type="Pfam" id="PF00027">
    <property type="entry name" value="cNMP_binding"/>
    <property type="match status" value="2"/>
</dbReference>
<reference evidence="2 3" key="1">
    <citation type="submission" date="2015-11" db="EMBL/GenBank/DDBJ databases">
        <title>Genomic analysis of 38 Legionella species identifies large and diverse effector repertoires.</title>
        <authorList>
            <person name="Burstein D."/>
            <person name="Amaro F."/>
            <person name="Zusman T."/>
            <person name="Lifshitz Z."/>
            <person name="Cohen O."/>
            <person name="Gilbert J.A."/>
            <person name="Pupko T."/>
            <person name="Shuman H.A."/>
            <person name="Segal G."/>
        </authorList>
    </citation>
    <scope>NUCLEOTIDE SEQUENCE [LARGE SCALE GENOMIC DNA]</scope>
    <source>
        <strain evidence="2 3">Oak Ridge-10</strain>
    </source>
</reference>
<dbReference type="InterPro" id="IPR000595">
    <property type="entry name" value="cNMP-bd_dom"/>
</dbReference>
<evidence type="ECO:0000259" key="1">
    <source>
        <dbReference type="PROSITE" id="PS50042"/>
    </source>
</evidence>
<feature type="domain" description="Cyclic nucleotide-binding" evidence="1">
    <location>
        <begin position="203"/>
        <end position="303"/>
    </location>
</feature>
<dbReference type="RefSeq" id="WP_025385740.1">
    <property type="nucleotide sequence ID" value="NZ_LCUA01000004.1"/>
</dbReference>
<dbReference type="PANTHER" id="PTHR24567:SF26">
    <property type="entry name" value="REGULATORY PROTEIN YEIL"/>
    <property type="match status" value="1"/>
</dbReference>
<dbReference type="AlphaFoldDB" id="A0A0W0X0G0"/>
<dbReference type="PATRIC" id="fig|29423.5.peg.1801"/>
<evidence type="ECO:0000313" key="2">
    <source>
        <dbReference type="EMBL" id="KTD38045.1"/>
    </source>
</evidence>
<feature type="domain" description="Cyclic nucleotide-binding" evidence="1">
    <location>
        <begin position="26"/>
        <end position="128"/>
    </location>
</feature>
<dbReference type="InterPro" id="IPR018490">
    <property type="entry name" value="cNMP-bd_dom_sf"/>
</dbReference>
<proteinExistence type="predicted"/>
<gene>
    <name evidence="2" type="ORF">Loak_1721</name>
</gene>
<dbReference type="CDD" id="cd00038">
    <property type="entry name" value="CAP_ED"/>
    <property type="match status" value="2"/>
</dbReference>
<dbReference type="EMBL" id="LNYP01000029">
    <property type="protein sequence ID" value="KTD38045.1"/>
    <property type="molecule type" value="Genomic_DNA"/>
</dbReference>
<dbReference type="SUPFAM" id="SSF51206">
    <property type="entry name" value="cAMP-binding domain-like"/>
    <property type="match status" value="2"/>
</dbReference>
<dbReference type="InterPro" id="IPR014710">
    <property type="entry name" value="RmlC-like_jellyroll"/>
</dbReference>
<accession>A0A0W0X0G0</accession>